<proteinExistence type="predicted"/>
<sequence>MKKYLVPLEGGWCSNFVECSNIGFFRKEKNISIEELACVAGISEGDMQDIEAGQAKPAARQIFLIAKALGVRPSDLFGVPGDARFH</sequence>
<dbReference type="PROSITE" id="PS50943">
    <property type="entry name" value="HTH_CROC1"/>
    <property type="match status" value="1"/>
</dbReference>
<dbReference type="SUPFAM" id="SSF47413">
    <property type="entry name" value="lambda repressor-like DNA-binding domains"/>
    <property type="match status" value="1"/>
</dbReference>
<dbReference type="SMART" id="SM00530">
    <property type="entry name" value="HTH_XRE"/>
    <property type="match status" value="1"/>
</dbReference>
<organism evidence="2 3">
    <name type="scientific">Brytella acorum</name>
    <dbReference type="NCBI Taxonomy" id="2959299"/>
    <lineage>
        <taxon>Bacteria</taxon>
        <taxon>Pseudomonadati</taxon>
        <taxon>Pseudomonadota</taxon>
        <taxon>Alphaproteobacteria</taxon>
        <taxon>Acetobacterales</taxon>
        <taxon>Acetobacteraceae</taxon>
        <taxon>Brytella</taxon>
    </lineage>
</organism>
<dbReference type="InterPro" id="IPR010982">
    <property type="entry name" value="Lambda_DNA-bd_dom_sf"/>
</dbReference>
<dbReference type="EMBL" id="CATKSH010000003">
    <property type="protein sequence ID" value="CAI9119943.1"/>
    <property type="molecule type" value="Genomic_DNA"/>
</dbReference>
<dbReference type="Gene3D" id="1.10.260.40">
    <property type="entry name" value="lambda repressor-like DNA-binding domains"/>
    <property type="match status" value="1"/>
</dbReference>
<keyword evidence="3" id="KW-1185">Reference proteome</keyword>
<dbReference type="Pfam" id="PF01381">
    <property type="entry name" value="HTH_3"/>
    <property type="match status" value="1"/>
</dbReference>
<evidence type="ECO:0000259" key="1">
    <source>
        <dbReference type="PROSITE" id="PS50943"/>
    </source>
</evidence>
<feature type="domain" description="HTH cro/C1-type" evidence="1">
    <location>
        <begin position="26"/>
        <end position="76"/>
    </location>
</feature>
<name>A0AA35VAM5_9PROT</name>
<dbReference type="Proteomes" id="UP001176960">
    <property type="component" value="Unassembled WGS sequence"/>
</dbReference>
<gene>
    <name evidence="2" type="ORF">LMG32879_000769</name>
</gene>
<accession>A0AA35VAM5</accession>
<evidence type="ECO:0000313" key="3">
    <source>
        <dbReference type="Proteomes" id="UP001176960"/>
    </source>
</evidence>
<dbReference type="CDD" id="cd00093">
    <property type="entry name" value="HTH_XRE"/>
    <property type="match status" value="1"/>
</dbReference>
<reference evidence="2" key="1">
    <citation type="submission" date="2023-03" db="EMBL/GenBank/DDBJ databases">
        <authorList>
            <person name="Cleenwerck I."/>
        </authorList>
    </citation>
    <scope>NUCLEOTIDE SEQUENCE</scope>
    <source>
        <strain evidence="2">LMG 32879</strain>
    </source>
</reference>
<dbReference type="InterPro" id="IPR001387">
    <property type="entry name" value="Cro/C1-type_HTH"/>
</dbReference>
<dbReference type="RefSeq" id="WP_289840820.1">
    <property type="nucleotide sequence ID" value="NZ_CATKSH010000003.1"/>
</dbReference>
<dbReference type="AlphaFoldDB" id="A0AA35VAM5"/>
<protein>
    <submittedName>
        <fullName evidence="2">Helix-turn-helix transcriptional regulator</fullName>
    </submittedName>
</protein>
<evidence type="ECO:0000313" key="2">
    <source>
        <dbReference type="EMBL" id="CAI9119943.1"/>
    </source>
</evidence>
<dbReference type="GO" id="GO:0003677">
    <property type="term" value="F:DNA binding"/>
    <property type="evidence" value="ECO:0007669"/>
    <property type="project" value="InterPro"/>
</dbReference>
<comment type="caution">
    <text evidence="2">The sequence shown here is derived from an EMBL/GenBank/DDBJ whole genome shotgun (WGS) entry which is preliminary data.</text>
</comment>